<keyword evidence="3" id="KW-0813">Transport</keyword>
<name>A0A9P7B599_RHOMI</name>
<keyword evidence="7" id="KW-1133">Transmembrane helix</keyword>
<keyword evidence="5" id="KW-1000">Mitochondrion outer membrane</keyword>
<evidence type="ECO:0000256" key="5">
    <source>
        <dbReference type="ARBA" id="ARBA00022787"/>
    </source>
</evidence>
<dbReference type="Proteomes" id="UP000777482">
    <property type="component" value="Unassembled WGS sequence"/>
</dbReference>
<evidence type="ECO:0000256" key="2">
    <source>
        <dbReference type="ARBA" id="ARBA00009874"/>
    </source>
</evidence>
<reference evidence="13 14" key="1">
    <citation type="submission" date="2020-11" db="EMBL/GenBank/DDBJ databases">
        <title>Kefir isolates.</title>
        <authorList>
            <person name="Marcisauskas S."/>
            <person name="Kim Y."/>
            <person name="Blasche S."/>
        </authorList>
    </citation>
    <scope>NUCLEOTIDE SEQUENCE [LARGE SCALE GENOMIC DNA]</scope>
    <source>
        <strain evidence="13 14">KR</strain>
    </source>
</reference>
<feature type="compositionally biased region" description="Low complexity" evidence="12">
    <location>
        <begin position="14"/>
        <end position="37"/>
    </location>
</feature>
<keyword evidence="10" id="KW-0472">Membrane</keyword>
<keyword evidence="8" id="KW-0811">Translocation</keyword>
<dbReference type="GO" id="GO:0006886">
    <property type="term" value="P:intracellular protein transport"/>
    <property type="evidence" value="ECO:0007669"/>
    <property type="project" value="InterPro"/>
</dbReference>
<keyword evidence="6" id="KW-0653">Protein transport</keyword>
<evidence type="ECO:0000256" key="8">
    <source>
        <dbReference type="ARBA" id="ARBA00023010"/>
    </source>
</evidence>
<evidence type="ECO:0000313" key="13">
    <source>
        <dbReference type="EMBL" id="KAG0659303.1"/>
    </source>
</evidence>
<dbReference type="Pfam" id="PF04281">
    <property type="entry name" value="Tom22"/>
    <property type="match status" value="1"/>
</dbReference>
<dbReference type="InterPro" id="IPR005683">
    <property type="entry name" value="Tom22"/>
</dbReference>
<evidence type="ECO:0000256" key="1">
    <source>
        <dbReference type="ARBA" id="ARBA00004572"/>
    </source>
</evidence>
<evidence type="ECO:0000256" key="6">
    <source>
        <dbReference type="ARBA" id="ARBA00022927"/>
    </source>
</evidence>
<evidence type="ECO:0000256" key="3">
    <source>
        <dbReference type="ARBA" id="ARBA00022448"/>
    </source>
</evidence>
<evidence type="ECO:0000256" key="11">
    <source>
        <dbReference type="ARBA" id="ARBA00023170"/>
    </source>
</evidence>
<organism evidence="13 14">
    <name type="scientific">Rhodotorula mucilaginosa</name>
    <name type="common">Yeast</name>
    <name type="synonym">Rhodotorula rubra</name>
    <dbReference type="NCBI Taxonomy" id="5537"/>
    <lineage>
        <taxon>Eukaryota</taxon>
        <taxon>Fungi</taxon>
        <taxon>Dikarya</taxon>
        <taxon>Basidiomycota</taxon>
        <taxon>Pucciniomycotina</taxon>
        <taxon>Microbotryomycetes</taxon>
        <taxon>Sporidiobolales</taxon>
        <taxon>Sporidiobolaceae</taxon>
        <taxon>Rhodotorula</taxon>
    </lineage>
</organism>
<evidence type="ECO:0000256" key="4">
    <source>
        <dbReference type="ARBA" id="ARBA00022692"/>
    </source>
</evidence>
<keyword evidence="4" id="KW-0812">Transmembrane</keyword>
<keyword evidence="14" id="KW-1185">Reference proteome</keyword>
<evidence type="ECO:0000256" key="9">
    <source>
        <dbReference type="ARBA" id="ARBA00023128"/>
    </source>
</evidence>
<evidence type="ECO:0000256" key="7">
    <source>
        <dbReference type="ARBA" id="ARBA00022989"/>
    </source>
</evidence>
<proteinExistence type="inferred from homology"/>
<evidence type="ECO:0000313" key="14">
    <source>
        <dbReference type="Proteomes" id="UP000777482"/>
    </source>
</evidence>
<comment type="similarity">
    <text evidence="2">Belongs to the Tom22 family.</text>
</comment>
<keyword evidence="9" id="KW-0496">Mitochondrion</keyword>
<feature type="region of interest" description="Disordered" evidence="12">
    <location>
        <begin position="1"/>
        <end position="44"/>
    </location>
</feature>
<dbReference type="AlphaFoldDB" id="A0A9P7B599"/>
<evidence type="ECO:0000256" key="12">
    <source>
        <dbReference type="SAM" id="MobiDB-lite"/>
    </source>
</evidence>
<sequence>MSTPGRPPRPTPALAPTTTTRSSPTRTTNSSSSTPTMTRRRRQATTGWVKWSLFKAGNVAWIATTSALLVGLPLLLSIEGEAALVQQEKEYLAQPGAQNPYGVPAAAPAPGVAAPAAGGAAAPQGLVPAGF</sequence>
<dbReference type="EMBL" id="PUHQ01000055">
    <property type="protein sequence ID" value="KAG0659303.1"/>
    <property type="molecule type" value="Genomic_DNA"/>
</dbReference>
<comment type="subcellular location">
    <subcellularLocation>
        <location evidence="1">Mitochondrion outer membrane</location>
        <topology evidence="1">Single-pass membrane protein</topology>
    </subcellularLocation>
</comment>
<protein>
    <submittedName>
        <fullName evidence="13">Uncharacterized protein</fullName>
    </submittedName>
</protein>
<comment type="caution">
    <text evidence="13">The sequence shown here is derived from an EMBL/GenBank/DDBJ whole genome shotgun (WGS) entry which is preliminary data.</text>
</comment>
<evidence type="ECO:0000256" key="10">
    <source>
        <dbReference type="ARBA" id="ARBA00023136"/>
    </source>
</evidence>
<keyword evidence="11" id="KW-0675">Receptor</keyword>
<accession>A0A9P7B599</accession>
<dbReference type="GO" id="GO:0005741">
    <property type="term" value="C:mitochondrial outer membrane"/>
    <property type="evidence" value="ECO:0007669"/>
    <property type="project" value="UniProtKB-SubCell"/>
</dbReference>
<gene>
    <name evidence="13" type="ORF">C6P46_005233</name>
</gene>
<feature type="compositionally biased region" description="Pro residues" evidence="12">
    <location>
        <begin position="1"/>
        <end position="13"/>
    </location>
</feature>